<feature type="domain" description="Ionotropic glutamate receptor C-terminal" evidence="4">
    <location>
        <begin position="52"/>
        <end position="270"/>
    </location>
</feature>
<dbReference type="InterPro" id="IPR001638">
    <property type="entry name" value="Solute-binding_3/MltF_N"/>
</dbReference>
<dbReference type="PANTHER" id="PTHR35936">
    <property type="entry name" value="MEMBRANE-BOUND LYTIC MUREIN TRANSGLYCOSYLASE F"/>
    <property type="match status" value="1"/>
</dbReference>
<evidence type="ECO:0000256" key="2">
    <source>
        <dbReference type="SAM" id="SignalP"/>
    </source>
</evidence>
<feature type="signal peptide" evidence="2">
    <location>
        <begin position="1"/>
        <end position="29"/>
    </location>
</feature>
<evidence type="ECO:0000313" key="5">
    <source>
        <dbReference type="EMBL" id="GGL67724.1"/>
    </source>
</evidence>
<accession>A0ABQ2FZE8</accession>
<dbReference type="SUPFAM" id="SSF53850">
    <property type="entry name" value="Periplasmic binding protein-like II"/>
    <property type="match status" value="1"/>
</dbReference>
<dbReference type="EMBL" id="BMMI01000004">
    <property type="protein sequence ID" value="GGL67724.1"/>
    <property type="molecule type" value="Genomic_DNA"/>
</dbReference>
<evidence type="ECO:0000313" key="6">
    <source>
        <dbReference type="Proteomes" id="UP000648663"/>
    </source>
</evidence>
<dbReference type="Proteomes" id="UP000648663">
    <property type="component" value="Unassembled WGS sequence"/>
</dbReference>
<name>A0ABQ2FZE8_9ACTN</name>
<dbReference type="PANTHER" id="PTHR35936:SF17">
    <property type="entry name" value="ARGININE-BINDING EXTRACELLULAR PROTEIN ARTP"/>
    <property type="match status" value="1"/>
</dbReference>
<evidence type="ECO:0000259" key="3">
    <source>
        <dbReference type="SMART" id="SM00062"/>
    </source>
</evidence>
<feature type="chain" id="PRO_5046063096" evidence="2">
    <location>
        <begin position="30"/>
        <end position="291"/>
    </location>
</feature>
<dbReference type="SMART" id="SM00062">
    <property type="entry name" value="PBPb"/>
    <property type="match status" value="1"/>
</dbReference>
<evidence type="ECO:0000256" key="1">
    <source>
        <dbReference type="ARBA" id="ARBA00022729"/>
    </source>
</evidence>
<evidence type="ECO:0000259" key="4">
    <source>
        <dbReference type="SMART" id="SM00079"/>
    </source>
</evidence>
<keyword evidence="6" id="KW-1185">Reference proteome</keyword>
<reference evidence="6" key="1">
    <citation type="journal article" date="2019" name="Int. J. Syst. Evol. Microbiol.">
        <title>The Global Catalogue of Microorganisms (GCM) 10K type strain sequencing project: providing services to taxonomists for standard genome sequencing and annotation.</title>
        <authorList>
            <consortium name="The Broad Institute Genomics Platform"/>
            <consortium name="The Broad Institute Genome Sequencing Center for Infectious Disease"/>
            <person name="Wu L."/>
            <person name="Ma J."/>
        </authorList>
    </citation>
    <scope>NUCLEOTIDE SEQUENCE [LARGE SCALE GENOMIC DNA]</scope>
    <source>
        <strain evidence="6">CGMCC 4.5581</strain>
    </source>
</reference>
<dbReference type="CDD" id="cd13530">
    <property type="entry name" value="PBP2_peptides_like"/>
    <property type="match status" value="1"/>
</dbReference>
<dbReference type="SMART" id="SM00079">
    <property type="entry name" value="PBPe"/>
    <property type="match status" value="1"/>
</dbReference>
<dbReference type="Pfam" id="PF00497">
    <property type="entry name" value="SBP_bac_3"/>
    <property type="match status" value="1"/>
</dbReference>
<sequence>MDGNDMTTTRFSRRAALFSAATAITLVLAGCGSTDTESDSADNPYGLITPGQISVASVGDLKPYTFTDASGEFTGFDVELFRDVTARAGIDEVTFTGTDFSGLLAAVSNEQYDVGVAAIGITDDRKQTVDFSSGYLAGFLTVLAKDESAVSYEDALAGSRLGVVQGTLQETYAVENFPEAALVRFPDNNAAISALNTGSIDAHFLDYESAKAYIEQYDLTDVKDIPSFDAPAGFAVAKGNDALREALDEGLAAAMEDGTWKELYQEWFPGSPLTPQYLPKAEQTEGASPTS</sequence>
<comment type="caution">
    <text evidence="5">The sequence shown here is derived from an EMBL/GenBank/DDBJ whole genome shotgun (WGS) entry which is preliminary data.</text>
</comment>
<dbReference type="InterPro" id="IPR001320">
    <property type="entry name" value="Iontro_rcpt_C"/>
</dbReference>
<organism evidence="5 6">
    <name type="scientific">Modestobacter marinus</name>
    <dbReference type="NCBI Taxonomy" id="477641"/>
    <lineage>
        <taxon>Bacteria</taxon>
        <taxon>Bacillati</taxon>
        <taxon>Actinomycetota</taxon>
        <taxon>Actinomycetes</taxon>
        <taxon>Geodermatophilales</taxon>
        <taxon>Geodermatophilaceae</taxon>
        <taxon>Modestobacter</taxon>
    </lineage>
</organism>
<feature type="domain" description="Solute-binding protein family 3/N-terminal" evidence="3">
    <location>
        <begin position="52"/>
        <end position="271"/>
    </location>
</feature>
<protein>
    <submittedName>
        <fullName evidence="5">Amino acid ABC transporter substrate-binding protein</fullName>
    </submittedName>
</protein>
<gene>
    <name evidence="5" type="primary">socA</name>
    <name evidence="5" type="ORF">GCM10011589_25130</name>
</gene>
<dbReference type="Gene3D" id="3.40.190.10">
    <property type="entry name" value="Periplasmic binding protein-like II"/>
    <property type="match status" value="2"/>
</dbReference>
<keyword evidence="1 2" id="KW-0732">Signal</keyword>
<proteinExistence type="predicted"/>